<evidence type="ECO:0000313" key="3">
    <source>
        <dbReference type="Proteomes" id="UP001151760"/>
    </source>
</evidence>
<comment type="caution">
    <text evidence="2">The sequence shown here is derived from an EMBL/GenBank/DDBJ whole genome shotgun (WGS) entry which is preliminary data.</text>
</comment>
<evidence type="ECO:0000256" key="1">
    <source>
        <dbReference type="SAM" id="MobiDB-lite"/>
    </source>
</evidence>
<reference evidence="2" key="2">
    <citation type="submission" date="2022-01" db="EMBL/GenBank/DDBJ databases">
        <authorList>
            <person name="Yamashiro T."/>
            <person name="Shiraishi A."/>
            <person name="Satake H."/>
            <person name="Nakayama K."/>
        </authorList>
    </citation>
    <scope>NUCLEOTIDE SEQUENCE</scope>
</reference>
<name>A0ABQ5AG03_9ASTR</name>
<reference evidence="2" key="1">
    <citation type="journal article" date="2022" name="Int. J. Mol. Sci.">
        <title>Draft Genome of Tanacetum Coccineum: Genomic Comparison of Closely Related Tanacetum-Family Plants.</title>
        <authorList>
            <person name="Yamashiro T."/>
            <person name="Shiraishi A."/>
            <person name="Nakayama K."/>
            <person name="Satake H."/>
        </authorList>
    </citation>
    <scope>NUCLEOTIDE SEQUENCE</scope>
</reference>
<sequence length="162" mass="18319">MPGDQPMWGNNRAVAPTPEAAIIVVDLEENFTVKGHHLSMIKDRQFNGHARADSHKHIAEFIEIFRMFRYGNTNVDTIKLKLFPSSLAGDAKVWFNELSPGVITTWEEMRQAFMEALTTKIYSQFKDIKGEMKEMREGFNSCGGPHPSSECDDKPMGGPKEE</sequence>
<proteinExistence type="predicted"/>
<evidence type="ECO:0000313" key="2">
    <source>
        <dbReference type="EMBL" id="GJT01590.1"/>
    </source>
</evidence>
<dbReference type="PANTHER" id="PTHR33223:SF11">
    <property type="entry name" value="ELEMENT PROTEIN, PUTATIVE-RELATED"/>
    <property type="match status" value="1"/>
</dbReference>
<dbReference type="Proteomes" id="UP001151760">
    <property type="component" value="Unassembled WGS sequence"/>
</dbReference>
<accession>A0ABQ5AG03</accession>
<evidence type="ECO:0008006" key="4">
    <source>
        <dbReference type="Google" id="ProtNLM"/>
    </source>
</evidence>
<feature type="compositionally biased region" description="Basic and acidic residues" evidence="1">
    <location>
        <begin position="149"/>
        <end position="162"/>
    </location>
</feature>
<feature type="region of interest" description="Disordered" evidence="1">
    <location>
        <begin position="137"/>
        <end position="162"/>
    </location>
</feature>
<dbReference type="EMBL" id="BQNB010012283">
    <property type="protein sequence ID" value="GJT01590.1"/>
    <property type="molecule type" value="Genomic_DNA"/>
</dbReference>
<feature type="non-terminal residue" evidence="2">
    <location>
        <position position="162"/>
    </location>
</feature>
<keyword evidence="3" id="KW-1185">Reference proteome</keyword>
<organism evidence="2 3">
    <name type="scientific">Tanacetum coccineum</name>
    <dbReference type="NCBI Taxonomy" id="301880"/>
    <lineage>
        <taxon>Eukaryota</taxon>
        <taxon>Viridiplantae</taxon>
        <taxon>Streptophyta</taxon>
        <taxon>Embryophyta</taxon>
        <taxon>Tracheophyta</taxon>
        <taxon>Spermatophyta</taxon>
        <taxon>Magnoliopsida</taxon>
        <taxon>eudicotyledons</taxon>
        <taxon>Gunneridae</taxon>
        <taxon>Pentapetalae</taxon>
        <taxon>asterids</taxon>
        <taxon>campanulids</taxon>
        <taxon>Asterales</taxon>
        <taxon>Asteraceae</taxon>
        <taxon>Asteroideae</taxon>
        <taxon>Anthemideae</taxon>
        <taxon>Anthemidinae</taxon>
        <taxon>Tanacetum</taxon>
    </lineage>
</organism>
<gene>
    <name evidence="2" type="ORF">Tco_0822759</name>
</gene>
<protein>
    <recommendedName>
        <fullName evidence="4">Reverse transcriptase domain-containing protein</fullName>
    </recommendedName>
</protein>
<dbReference type="PANTHER" id="PTHR33223">
    <property type="entry name" value="CCHC-TYPE DOMAIN-CONTAINING PROTEIN"/>
    <property type="match status" value="1"/>
</dbReference>